<evidence type="ECO:0000259" key="3">
    <source>
        <dbReference type="PROSITE" id="PS51677"/>
    </source>
</evidence>
<dbReference type="InterPro" id="IPR011330">
    <property type="entry name" value="Glyco_hydro/deAcase_b/a-brl"/>
</dbReference>
<dbReference type="GO" id="GO:0016810">
    <property type="term" value="F:hydrolase activity, acting on carbon-nitrogen (but not peptide) bonds"/>
    <property type="evidence" value="ECO:0007669"/>
    <property type="project" value="InterPro"/>
</dbReference>
<dbReference type="InterPro" id="IPR006311">
    <property type="entry name" value="TAT_signal"/>
</dbReference>
<feature type="region of interest" description="Disordered" evidence="1">
    <location>
        <begin position="29"/>
        <end position="80"/>
    </location>
</feature>
<dbReference type="InterPro" id="IPR050248">
    <property type="entry name" value="Polysacc_deacetylase_ArnD"/>
</dbReference>
<feature type="signal peptide" evidence="2">
    <location>
        <begin position="1"/>
        <end position="27"/>
    </location>
</feature>
<dbReference type="RefSeq" id="WP_212521836.1">
    <property type="nucleotide sequence ID" value="NZ_JAGSOH010000151.1"/>
</dbReference>
<evidence type="ECO:0000256" key="2">
    <source>
        <dbReference type="SAM" id="SignalP"/>
    </source>
</evidence>
<dbReference type="Proteomes" id="UP000676325">
    <property type="component" value="Unassembled WGS sequence"/>
</dbReference>
<gene>
    <name evidence="4" type="ORF">KDK95_30705</name>
</gene>
<reference evidence="4" key="1">
    <citation type="submission" date="2021-04" db="EMBL/GenBank/DDBJ databases">
        <title>Genome based classification of Actinospica acidithermotolerans sp. nov., an actinobacterium isolated from an Indonesian hot spring.</title>
        <authorList>
            <person name="Kusuma A.B."/>
            <person name="Putra K.E."/>
            <person name="Nafisah S."/>
            <person name="Loh J."/>
            <person name="Nouioui I."/>
            <person name="Goodfellow M."/>
        </authorList>
    </citation>
    <scope>NUCLEOTIDE SEQUENCE</scope>
    <source>
        <strain evidence="4">MGRD01-02</strain>
    </source>
</reference>
<dbReference type="PROSITE" id="PS51677">
    <property type="entry name" value="NODB"/>
    <property type="match status" value="1"/>
</dbReference>
<evidence type="ECO:0000313" key="4">
    <source>
        <dbReference type="EMBL" id="MBR7830713.1"/>
    </source>
</evidence>
<dbReference type="GO" id="GO:0005975">
    <property type="term" value="P:carbohydrate metabolic process"/>
    <property type="evidence" value="ECO:0007669"/>
    <property type="project" value="InterPro"/>
</dbReference>
<name>A0A941IN61_9ACTN</name>
<comment type="caution">
    <text evidence="4">The sequence shown here is derived from an EMBL/GenBank/DDBJ whole genome shotgun (WGS) entry which is preliminary data.</text>
</comment>
<organism evidence="4 5">
    <name type="scientific">Actinospica acidithermotolerans</name>
    <dbReference type="NCBI Taxonomy" id="2828514"/>
    <lineage>
        <taxon>Bacteria</taxon>
        <taxon>Bacillati</taxon>
        <taxon>Actinomycetota</taxon>
        <taxon>Actinomycetes</taxon>
        <taxon>Catenulisporales</taxon>
        <taxon>Actinospicaceae</taxon>
        <taxon>Actinospica</taxon>
    </lineage>
</organism>
<dbReference type="Gene3D" id="3.20.20.370">
    <property type="entry name" value="Glycoside hydrolase/deacetylase"/>
    <property type="match status" value="1"/>
</dbReference>
<dbReference type="Pfam" id="PF01522">
    <property type="entry name" value="Polysacc_deac_1"/>
    <property type="match status" value="1"/>
</dbReference>
<sequence>MTSPEPPQSTWSRRSVLAALAPVPLLAAGGCSDPGRAAAPEAHPSREQLPAPSTGSGSTAPRPATAASNDPAVAPEASHAPVSDAVALTFHGAGSPQLANALLTEAEHSGARLTILAVGAWLAQYPEMAERTLHGGHELGNHTEHHLDIDAMSPDDAYQEIEQCAQRLEQLTGSRGRWFRQSQAQHASPTVRTAARRAGYTTLLSYDLDSLDYLDPGTRAIEQTVLDRIRGGDVVSMHLGHQQTVTALPVILQGLARRGLRAVTASELFPTVRAAARSQPLPASPNTLKEATK</sequence>
<dbReference type="PROSITE" id="PS51318">
    <property type="entry name" value="TAT"/>
    <property type="match status" value="1"/>
</dbReference>
<accession>A0A941IN61</accession>
<dbReference type="EMBL" id="JAGSOH010000151">
    <property type="protein sequence ID" value="MBR7830713.1"/>
    <property type="molecule type" value="Genomic_DNA"/>
</dbReference>
<keyword evidence="2" id="KW-0732">Signal</keyword>
<proteinExistence type="predicted"/>
<feature type="chain" id="PRO_5038429695" evidence="2">
    <location>
        <begin position="28"/>
        <end position="293"/>
    </location>
</feature>
<dbReference type="CDD" id="cd10917">
    <property type="entry name" value="CE4_NodB_like_6s_7s"/>
    <property type="match status" value="1"/>
</dbReference>
<dbReference type="AlphaFoldDB" id="A0A941IN61"/>
<protein>
    <submittedName>
        <fullName evidence="4">Polysaccharide deacetylase family protein</fullName>
    </submittedName>
</protein>
<dbReference type="PANTHER" id="PTHR10587">
    <property type="entry name" value="GLYCOSYL TRANSFERASE-RELATED"/>
    <property type="match status" value="1"/>
</dbReference>
<evidence type="ECO:0000256" key="1">
    <source>
        <dbReference type="SAM" id="MobiDB-lite"/>
    </source>
</evidence>
<keyword evidence="5" id="KW-1185">Reference proteome</keyword>
<dbReference type="SUPFAM" id="SSF88713">
    <property type="entry name" value="Glycoside hydrolase/deacetylase"/>
    <property type="match status" value="1"/>
</dbReference>
<evidence type="ECO:0000313" key="5">
    <source>
        <dbReference type="Proteomes" id="UP000676325"/>
    </source>
</evidence>
<dbReference type="InterPro" id="IPR002509">
    <property type="entry name" value="NODB_dom"/>
</dbReference>
<feature type="domain" description="NodB homology" evidence="3">
    <location>
        <begin position="84"/>
        <end position="263"/>
    </location>
</feature>